<reference evidence="2 3" key="1">
    <citation type="submission" date="2016-10" db="EMBL/GenBank/DDBJ databases">
        <authorList>
            <person name="de Groot N.N."/>
        </authorList>
    </citation>
    <scope>NUCLEOTIDE SEQUENCE [LARGE SCALE GENOMIC DNA]</scope>
    <source>
        <strain evidence="2 3">CGMCC 1.7031</strain>
    </source>
</reference>
<dbReference type="Proteomes" id="UP000199354">
    <property type="component" value="Unassembled WGS sequence"/>
</dbReference>
<accession>A0A1G5JIN6</accession>
<dbReference type="Pfam" id="PF19780">
    <property type="entry name" value="DUF6265"/>
    <property type="match status" value="1"/>
</dbReference>
<dbReference type="EMBL" id="FMVF01000014">
    <property type="protein sequence ID" value="SCY87619.1"/>
    <property type="molecule type" value="Genomic_DNA"/>
</dbReference>
<sequence>MKQTIYGCALMVALAAASCGKQKDEPAHQINKAEWFLGNWGHQTPQGDLSENWEKINDSTYHGASYFIKGKDTLFAESIVLSEVKGDLLYNVTVPGQNGDLPVAFKMTSGTANQLVFENPSHDYPKKITYRLVNQDSIVAEISGTQEGKAMSETFPLGRLKDNK</sequence>
<keyword evidence="3" id="KW-1185">Reference proteome</keyword>
<dbReference type="RefSeq" id="WP_211516831.1">
    <property type="nucleotide sequence ID" value="NZ_FMVF01000014.1"/>
</dbReference>
<name>A0A1G5JIN6_9FLAO</name>
<organism evidence="2 3">
    <name type="scientific">Flavobacterium caeni</name>
    <dbReference type="NCBI Taxonomy" id="490189"/>
    <lineage>
        <taxon>Bacteria</taxon>
        <taxon>Pseudomonadati</taxon>
        <taxon>Bacteroidota</taxon>
        <taxon>Flavobacteriia</taxon>
        <taxon>Flavobacteriales</taxon>
        <taxon>Flavobacteriaceae</taxon>
        <taxon>Flavobacterium</taxon>
    </lineage>
</organism>
<feature type="domain" description="DUF6265" evidence="1">
    <location>
        <begin position="34"/>
        <end position="143"/>
    </location>
</feature>
<protein>
    <recommendedName>
        <fullName evidence="1">DUF6265 domain-containing protein</fullName>
    </recommendedName>
</protein>
<evidence type="ECO:0000259" key="1">
    <source>
        <dbReference type="Pfam" id="PF19780"/>
    </source>
</evidence>
<proteinExistence type="predicted"/>
<evidence type="ECO:0000313" key="2">
    <source>
        <dbReference type="EMBL" id="SCY87619.1"/>
    </source>
</evidence>
<dbReference type="InterPro" id="IPR046232">
    <property type="entry name" value="DUF6265"/>
</dbReference>
<gene>
    <name evidence="2" type="ORF">SAMN02927903_02705</name>
</gene>
<dbReference type="AlphaFoldDB" id="A0A1G5JIN6"/>
<dbReference type="PROSITE" id="PS51257">
    <property type="entry name" value="PROKAR_LIPOPROTEIN"/>
    <property type="match status" value="1"/>
</dbReference>
<dbReference type="STRING" id="490189.SAMN02927903_02705"/>
<evidence type="ECO:0000313" key="3">
    <source>
        <dbReference type="Proteomes" id="UP000199354"/>
    </source>
</evidence>